<evidence type="ECO:0000256" key="1">
    <source>
        <dbReference type="SAM" id="MobiDB-lite"/>
    </source>
</evidence>
<name>A0A369K230_HYPMA</name>
<protein>
    <submittedName>
        <fullName evidence="2">Uncharacterized protein</fullName>
    </submittedName>
</protein>
<accession>A0A369K230</accession>
<reference evidence="2" key="1">
    <citation type="submission" date="2018-04" db="EMBL/GenBank/DDBJ databases">
        <title>Whole genome sequencing of Hypsizygus marmoreus.</title>
        <authorList>
            <person name="Choi I.-G."/>
            <person name="Min B."/>
            <person name="Kim J.-G."/>
            <person name="Kim S."/>
            <person name="Oh Y.-L."/>
            <person name="Kong W.-S."/>
            <person name="Park H."/>
            <person name="Jeong J."/>
            <person name="Song E.-S."/>
        </authorList>
    </citation>
    <scope>NUCLEOTIDE SEQUENCE [LARGE SCALE GENOMIC DNA]</scope>
    <source>
        <strain evidence="2">51987-8</strain>
    </source>
</reference>
<dbReference type="AlphaFoldDB" id="A0A369K230"/>
<dbReference type="InParanoid" id="A0A369K230"/>
<dbReference type="Proteomes" id="UP000076154">
    <property type="component" value="Unassembled WGS sequence"/>
</dbReference>
<keyword evidence="3" id="KW-1185">Reference proteome</keyword>
<gene>
    <name evidence="2" type="ORF">Hypma_002247</name>
</gene>
<evidence type="ECO:0000313" key="2">
    <source>
        <dbReference type="EMBL" id="RDB28008.1"/>
    </source>
</evidence>
<sequence length="158" mass="17305">MPIPGPERIDSHISPDGGTHKRKAVSDLEVEGRQHKHQTIQEIEDATGSLDGSLPAGPFLNTNGSQSIPATNNLDLHFCPISFDLAVDGQATEDEAFIKLSWTLETQYVGTRNDRANKSKSSNPTFQTARAPRYVASSLRTVKAKRKRYVVEAFLGVS</sequence>
<proteinExistence type="predicted"/>
<organism evidence="2 3">
    <name type="scientific">Hypsizygus marmoreus</name>
    <name type="common">White beech mushroom</name>
    <name type="synonym">Agaricus marmoreus</name>
    <dbReference type="NCBI Taxonomy" id="39966"/>
    <lineage>
        <taxon>Eukaryota</taxon>
        <taxon>Fungi</taxon>
        <taxon>Dikarya</taxon>
        <taxon>Basidiomycota</taxon>
        <taxon>Agaricomycotina</taxon>
        <taxon>Agaricomycetes</taxon>
        <taxon>Agaricomycetidae</taxon>
        <taxon>Agaricales</taxon>
        <taxon>Tricholomatineae</taxon>
        <taxon>Lyophyllaceae</taxon>
        <taxon>Hypsizygus</taxon>
    </lineage>
</organism>
<dbReference type="EMBL" id="LUEZ02000013">
    <property type="protein sequence ID" value="RDB28008.1"/>
    <property type="molecule type" value="Genomic_DNA"/>
</dbReference>
<evidence type="ECO:0000313" key="3">
    <source>
        <dbReference type="Proteomes" id="UP000076154"/>
    </source>
</evidence>
<feature type="region of interest" description="Disordered" evidence="1">
    <location>
        <begin position="1"/>
        <end position="21"/>
    </location>
</feature>
<comment type="caution">
    <text evidence="2">The sequence shown here is derived from an EMBL/GenBank/DDBJ whole genome shotgun (WGS) entry which is preliminary data.</text>
</comment>